<sequence>MKRKTKRQRRRGRTRKRYLRKKYGGVTVNETVYSVDGNSSEVSQAGALATARAMNNMISP</sequence>
<organism evidence="1">
    <name type="scientific">viral metagenome</name>
    <dbReference type="NCBI Taxonomy" id="1070528"/>
    <lineage>
        <taxon>unclassified sequences</taxon>
        <taxon>metagenomes</taxon>
        <taxon>organismal metagenomes</taxon>
    </lineage>
</organism>
<dbReference type="EMBL" id="MN740006">
    <property type="protein sequence ID" value="QHT83189.1"/>
    <property type="molecule type" value="Genomic_DNA"/>
</dbReference>
<dbReference type="AlphaFoldDB" id="A0A6C0HRQ0"/>
<reference evidence="1" key="1">
    <citation type="journal article" date="2020" name="Nature">
        <title>Giant virus diversity and host interactions through global metagenomics.</title>
        <authorList>
            <person name="Schulz F."/>
            <person name="Roux S."/>
            <person name="Paez-Espino D."/>
            <person name="Jungbluth S."/>
            <person name="Walsh D.A."/>
            <person name="Denef V.J."/>
            <person name="McMahon K.D."/>
            <person name="Konstantinidis K.T."/>
            <person name="Eloe-Fadrosh E.A."/>
            <person name="Kyrpides N.C."/>
            <person name="Woyke T."/>
        </authorList>
    </citation>
    <scope>NUCLEOTIDE SEQUENCE</scope>
    <source>
        <strain evidence="1">GVMAG-M-3300023184-167</strain>
    </source>
</reference>
<evidence type="ECO:0000313" key="1">
    <source>
        <dbReference type="EMBL" id="QHT83189.1"/>
    </source>
</evidence>
<proteinExistence type="predicted"/>
<accession>A0A6C0HRQ0</accession>
<name>A0A6C0HRQ0_9ZZZZ</name>
<protein>
    <submittedName>
        <fullName evidence="1">Uncharacterized protein</fullName>
    </submittedName>
</protein>